<dbReference type="Proteomes" id="UP000699985">
    <property type="component" value="Unassembled WGS sequence"/>
</dbReference>
<evidence type="ECO:0000256" key="5">
    <source>
        <dbReference type="ARBA" id="ARBA00005072"/>
    </source>
</evidence>
<evidence type="ECO:0000256" key="11">
    <source>
        <dbReference type="ARBA" id="ARBA00023304"/>
    </source>
</evidence>
<name>A0A966HR36_9PROT</name>
<dbReference type="PANTHER" id="PTHR42743:SF11">
    <property type="entry name" value="AMINODEOXYCHORISMATE LYASE"/>
    <property type="match status" value="1"/>
</dbReference>
<evidence type="ECO:0000256" key="10">
    <source>
        <dbReference type="ARBA" id="ARBA00022898"/>
    </source>
</evidence>
<dbReference type="InterPro" id="IPR043131">
    <property type="entry name" value="BCAT-like_N"/>
</dbReference>
<dbReference type="Pfam" id="PF01063">
    <property type="entry name" value="Aminotran_4"/>
    <property type="match status" value="1"/>
</dbReference>
<dbReference type="InterPro" id="IPR043132">
    <property type="entry name" value="BCAT-like_C"/>
</dbReference>
<evidence type="ECO:0000256" key="2">
    <source>
        <dbReference type="ARBA" id="ARBA00003109"/>
    </source>
</evidence>
<dbReference type="NCBIfam" id="NF005146">
    <property type="entry name" value="PRK06606.1"/>
    <property type="match status" value="1"/>
</dbReference>
<dbReference type="GO" id="GO:0009082">
    <property type="term" value="P:branched-chain amino acid biosynthetic process"/>
    <property type="evidence" value="ECO:0007669"/>
    <property type="project" value="UniProtKB-KW"/>
</dbReference>
<comment type="catalytic activity">
    <reaction evidence="12 17">
        <text>L-valine + 2-oxoglutarate = 3-methyl-2-oxobutanoate + L-glutamate</text>
        <dbReference type="Rhea" id="RHEA:24813"/>
        <dbReference type="ChEBI" id="CHEBI:11851"/>
        <dbReference type="ChEBI" id="CHEBI:16810"/>
        <dbReference type="ChEBI" id="CHEBI:29985"/>
        <dbReference type="ChEBI" id="CHEBI:57762"/>
        <dbReference type="EC" id="2.6.1.42"/>
    </reaction>
</comment>
<evidence type="ECO:0000256" key="7">
    <source>
        <dbReference type="ARBA" id="ARBA00022576"/>
    </source>
</evidence>
<comment type="pathway">
    <text evidence="5 17">Amino-acid biosynthesis; L-leucine biosynthesis; L-leucine from 3-methyl-2-oxobutanoate: step 4/4.</text>
</comment>
<evidence type="ECO:0000256" key="8">
    <source>
        <dbReference type="ARBA" id="ARBA00022605"/>
    </source>
</evidence>
<comment type="function">
    <text evidence="2 17">Acts on leucine, isoleucine and valine.</text>
</comment>
<evidence type="ECO:0000256" key="6">
    <source>
        <dbReference type="ARBA" id="ARBA00009320"/>
    </source>
</evidence>
<dbReference type="EC" id="2.6.1.42" evidence="17"/>
<evidence type="ECO:0000256" key="16">
    <source>
        <dbReference type="RuleBase" id="RU004516"/>
    </source>
</evidence>
<dbReference type="PROSITE" id="PS00770">
    <property type="entry name" value="AA_TRANSFER_CLASS_4"/>
    <property type="match status" value="1"/>
</dbReference>
<dbReference type="InterPro" id="IPR001544">
    <property type="entry name" value="Aminotrans_IV"/>
</dbReference>
<evidence type="ECO:0000256" key="9">
    <source>
        <dbReference type="ARBA" id="ARBA00022679"/>
    </source>
</evidence>
<dbReference type="SUPFAM" id="SSF56752">
    <property type="entry name" value="D-aminoacid aminotransferase-like PLP-dependent enzymes"/>
    <property type="match status" value="1"/>
</dbReference>
<organism evidence="18 19">
    <name type="scientific">Candidatus Fonsibacter lacus</name>
    <dbReference type="NCBI Taxonomy" id="2576439"/>
    <lineage>
        <taxon>Bacteria</taxon>
        <taxon>Pseudomonadati</taxon>
        <taxon>Pseudomonadota</taxon>
        <taxon>Alphaproteobacteria</taxon>
        <taxon>Candidatus Pelagibacterales</taxon>
        <taxon>Candidatus Pelagibacterales incertae sedis</taxon>
        <taxon>Candidatus Fonsibacter</taxon>
    </lineage>
</organism>
<evidence type="ECO:0000256" key="3">
    <source>
        <dbReference type="ARBA" id="ARBA00004824"/>
    </source>
</evidence>
<evidence type="ECO:0000256" key="12">
    <source>
        <dbReference type="ARBA" id="ARBA00048212"/>
    </source>
</evidence>
<dbReference type="Gene3D" id="3.30.470.10">
    <property type="match status" value="1"/>
</dbReference>
<protein>
    <recommendedName>
        <fullName evidence="17">Branched-chain-amino-acid aminotransferase</fullName>
        <shortName evidence="17">BCAT</shortName>
        <ecNumber evidence="17">2.6.1.42</ecNumber>
    </recommendedName>
</protein>
<evidence type="ECO:0000256" key="17">
    <source>
        <dbReference type="RuleBase" id="RU364094"/>
    </source>
</evidence>
<comment type="catalytic activity">
    <reaction evidence="14 17">
        <text>L-leucine + 2-oxoglutarate = 4-methyl-2-oxopentanoate + L-glutamate</text>
        <dbReference type="Rhea" id="RHEA:18321"/>
        <dbReference type="ChEBI" id="CHEBI:16810"/>
        <dbReference type="ChEBI" id="CHEBI:17865"/>
        <dbReference type="ChEBI" id="CHEBI:29985"/>
        <dbReference type="ChEBI" id="CHEBI:57427"/>
        <dbReference type="EC" id="2.6.1.42"/>
    </reaction>
</comment>
<evidence type="ECO:0000313" key="19">
    <source>
        <dbReference type="Proteomes" id="UP000699985"/>
    </source>
</evidence>
<sequence length="297" mass="33714">MSFKLFSLKYKRSGKIWYNGKLIDWKDANLHILSHGLHYASCVFEGERVYNGEIFKLREHTNRLIHSADRMGMKIPYSAEEIDNACKEIISVQNVKSGYVRPVAWRGSEMMAISAQKSQIHLAIATWEWGSYFDPQIKIRGIRLGISKWKKPAPDSIPWDTKASGLYMISTLSKHEAEKNGFHDALMMDYQGNIAEATGANIFFINAKNNEIHTPIADSFLDGITRRSIIGIAKQLQIKVLERKIKLDELNKFDGCFLTGTAAEVTPVSQIGDIKFTVVDLIKKLDENYSKLVNKNL</sequence>
<dbReference type="NCBIfam" id="TIGR01122">
    <property type="entry name" value="ilvE_I"/>
    <property type="match status" value="1"/>
</dbReference>
<evidence type="ECO:0000256" key="1">
    <source>
        <dbReference type="ARBA" id="ARBA00001933"/>
    </source>
</evidence>
<reference evidence="18" key="1">
    <citation type="submission" date="2018-10" db="EMBL/GenBank/DDBJ databases">
        <title>Iterative Subtractive Binning of Freshwater Chronoseries Metagenomes Recovers Nearly Complete Genomes from over Four Hundred Novel Species.</title>
        <authorList>
            <person name="Rodriguez-R L.M."/>
            <person name="Tsementzi D."/>
            <person name="Luo C."/>
            <person name="Konstantinidis K.T."/>
        </authorList>
    </citation>
    <scope>NUCLEOTIDE SEQUENCE</scope>
    <source>
        <strain evidence="18">WB8_1A_003</strain>
    </source>
</reference>
<evidence type="ECO:0000256" key="13">
    <source>
        <dbReference type="ARBA" id="ARBA00048798"/>
    </source>
</evidence>
<comment type="similarity">
    <text evidence="6 15">Belongs to the class-IV pyridoxal-phosphate-dependent aminotransferase family.</text>
</comment>
<comment type="cofactor">
    <cofactor evidence="1 16">
        <name>pyridoxal 5'-phosphate</name>
        <dbReference type="ChEBI" id="CHEBI:597326"/>
    </cofactor>
</comment>
<gene>
    <name evidence="17" type="primary">ilvE</name>
    <name evidence="18" type="ORF">EBX29_02940</name>
</gene>
<dbReference type="InterPro" id="IPR050571">
    <property type="entry name" value="Class-IV_PLP-Dep_Aminotrnsfr"/>
</dbReference>
<dbReference type="InterPro" id="IPR036038">
    <property type="entry name" value="Aminotransferase-like"/>
</dbReference>
<keyword evidence="8 17" id="KW-0028">Amino-acid biosynthesis</keyword>
<keyword evidence="10 16" id="KW-0663">Pyridoxal phosphate</keyword>
<dbReference type="PANTHER" id="PTHR42743">
    <property type="entry name" value="AMINO-ACID AMINOTRANSFERASE"/>
    <property type="match status" value="1"/>
</dbReference>
<dbReference type="InterPro" id="IPR018300">
    <property type="entry name" value="Aminotrans_IV_CS"/>
</dbReference>
<comment type="catalytic activity">
    <reaction evidence="13 17">
        <text>L-isoleucine + 2-oxoglutarate = (S)-3-methyl-2-oxopentanoate + L-glutamate</text>
        <dbReference type="Rhea" id="RHEA:24801"/>
        <dbReference type="ChEBI" id="CHEBI:16810"/>
        <dbReference type="ChEBI" id="CHEBI:29985"/>
        <dbReference type="ChEBI" id="CHEBI:35146"/>
        <dbReference type="ChEBI" id="CHEBI:58045"/>
        <dbReference type="EC" id="2.6.1.42"/>
    </reaction>
</comment>
<dbReference type="AlphaFoldDB" id="A0A966HR36"/>
<keyword evidence="11 17" id="KW-0100">Branched-chain amino acid biosynthesis</keyword>
<evidence type="ECO:0000256" key="4">
    <source>
        <dbReference type="ARBA" id="ARBA00004931"/>
    </source>
</evidence>
<evidence type="ECO:0000256" key="14">
    <source>
        <dbReference type="ARBA" id="ARBA00049229"/>
    </source>
</evidence>
<dbReference type="GO" id="GO:0004084">
    <property type="term" value="F:branched-chain-amino-acid transaminase activity"/>
    <property type="evidence" value="ECO:0007669"/>
    <property type="project" value="UniProtKB-EC"/>
</dbReference>
<dbReference type="FunFam" id="3.20.10.10:FF:000002">
    <property type="entry name" value="D-alanine aminotransferase"/>
    <property type="match status" value="1"/>
</dbReference>
<comment type="pathway">
    <text evidence="4 17">Amino-acid biosynthesis; L-valine biosynthesis; L-valine from pyruvate: step 4/4.</text>
</comment>
<keyword evidence="7 17" id="KW-0032">Aminotransferase</keyword>
<dbReference type="InterPro" id="IPR005785">
    <property type="entry name" value="B_amino_transI"/>
</dbReference>
<evidence type="ECO:0000256" key="15">
    <source>
        <dbReference type="RuleBase" id="RU004106"/>
    </source>
</evidence>
<dbReference type="NCBIfam" id="NF005726">
    <property type="entry name" value="PRK07544.1"/>
    <property type="match status" value="1"/>
</dbReference>
<evidence type="ECO:0000313" key="18">
    <source>
        <dbReference type="EMBL" id="NCU50711.1"/>
    </source>
</evidence>
<keyword evidence="9 17" id="KW-0808">Transferase</keyword>
<comment type="caution">
    <text evidence="18">The sequence shown here is derived from an EMBL/GenBank/DDBJ whole genome shotgun (WGS) entry which is preliminary data.</text>
</comment>
<dbReference type="EMBL" id="RGMI01000128">
    <property type="protein sequence ID" value="NCU50711.1"/>
    <property type="molecule type" value="Genomic_DNA"/>
</dbReference>
<proteinExistence type="inferred from homology"/>
<dbReference type="Gene3D" id="3.20.10.10">
    <property type="entry name" value="D-amino Acid Aminotransferase, subunit A, domain 2"/>
    <property type="match status" value="1"/>
</dbReference>
<dbReference type="GO" id="GO:0008652">
    <property type="term" value="P:amino acid biosynthetic process"/>
    <property type="evidence" value="ECO:0007669"/>
    <property type="project" value="UniProtKB-KW"/>
</dbReference>
<accession>A0A966HR36</accession>
<comment type="pathway">
    <text evidence="3 17">Amino-acid biosynthesis; L-isoleucine biosynthesis; L-isoleucine from 2-oxobutanoate: step 4/4.</text>
</comment>